<evidence type="ECO:0000256" key="3">
    <source>
        <dbReference type="ARBA" id="ARBA00022617"/>
    </source>
</evidence>
<gene>
    <name evidence="11" type="ORF">B0A50_07257</name>
</gene>
<dbReference type="OrthoDB" id="1470350at2759"/>
<feature type="binding site" description="axial binding residue" evidence="8">
    <location>
        <position position="461"/>
    </location>
    <ligand>
        <name>heme</name>
        <dbReference type="ChEBI" id="CHEBI:30413"/>
    </ligand>
    <ligandPart>
        <name>Fe</name>
        <dbReference type="ChEBI" id="CHEBI:18248"/>
    </ligandPart>
</feature>
<feature type="transmembrane region" description="Helical" evidence="10">
    <location>
        <begin position="20"/>
        <end position="44"/>
    </location>
</feature>
<keyword evidence="7 9" id="KW-0503">Monooxygenase</keyword>
<dbReference type="EMBL" id="NAJL01000056">
    <property type="protein sequence ID" value="TKA23381.1"/>
    <property type="molecule type" value="Genomic_DNA"/>
</dbReference>
<keyword evidence="12" id="KW-1185">Reference proteome</keyword>
<organism evidence="11 12">
    <name type="scientific">Salinomyces thailandicus</name>
    <dbReference type="NCBI Taxonomy" id="706561"/>
    <lineage>
        <taxon>Eukaryota</taxon>
        <taxon>Fungi</taxon>
        <taxon>Dikarya</taxon>
        <taxon>Ascomycota</taxon>
        <taxon>Pezizomycotina</taxon>
        <taxon>Dothideomycetes</taxon>
        <taxon>Dothideomycetidae</taxon>
        <taxon>Mycosphaerellales</taxon>
        <taxon>Teratosphaeriaceae</taxon>
        <taxon>Salinomyces</taxon>
    </lineage>
</organism>
<dbReference type="InterPro" id="IPR002402">
    <property type="entry name" value="Cyt_P450_E_grp-II"/>
</dbReference>
<dbReference type="PANTHER" id="PTHR24287:SF1">
    <property type="entry name" value="P450, PUTATIVE (EUROFUNG)-RELATED"/>
    <property type="match status" value="1"/>
</dbReference>
<comment type="caution">
    <text evidence="11">The sequence shown here is derived from an EMBL/GenBank/DDBJ whole genome shotgun (WGS) entry which is preliminary data.</text>
</comment>
<dbReference type="GO" id="GO:0020037">
    <property type="term" value="F:heme binding"/>
    <property type="evidence" value="ECO:0007669"/>
    <property type="project" value="InterPro"/>
</dbReference>
<dbReference type="InterPro" id="IPR017972">
    <property type="entry name" value="Cyt_P450_CS"/>
</dbReference>
<evidence type="ECO:0000256" key="7">
    <source>
        <dbReference type="ARBA" id="ARBA00023033"/>
    </source>
</evidence>
<evidence type="ECO:0000256" key="10">
    <source>
        <dbReference type="SAM" id="Phobius"/>
    </source>
</evidence>
<protein>
    <submittedName>
        <fullName evidence="11">Uncharacterized protein</fullName>
    </submittedName>
</protein>
<comment type="cofactor">
    <cofactor evidence="1 8">
        <name>heme</name>
        <dbReference type="ChEBI" id="CHEBI:30413"/>
    </cofactor>
</comment>
<keyword evidence="6 8" id="KW-0408">Iron</keyword>
<dbReference type="SUPFAM" id="SSF48264">
    <property type="entry name" value="Cytochrome P450"/>
    <property type="match status" value="1"/>
</dbReference>
<proteinExistence type="inferred from homology"/>
<keyword evidence="5 9" id="KW-0560">Oxidoreductase</keyword>
<keyword evidence="3 8" id="KW-0349">Heme</keyword>
<keyword evidence="10" id="KW-1133">Transmembrane helix</keyword>
<dbReference type="PRINTS" id="PR01239">
    <property type="entry name" value="EP450IICYP52"/>
</dbReference>
<dbReference type="CDD" id="cd11063">
    <property type="entry name" value="CYP52"/>
    <property type="match status" value="1"/>
</dbReference>
<keyword evidence="10" id="KW-0472">Membrane</keyword>
<dbReference type="AlphaFoldDB" id="A0A4U0TN11"/>
<dbReference type="Gene3D" id="1.10.630.10">
    <property type="entry name" value="Cytochrome P450"/>
    <property type="match status" value="1"/>
</dbReference>
<sequence>MPSVDSLQVAFRPYLSGAETMVYQFNNVAHVTIAALLLALSFYASKRLVLHRRRQAFKRLHGAHDAPWLPTQNLVQRWIGLDLLWSNVRAFRNHNFLETSKQRIKETGLQTYQQTLAGSHTLLTIELDNLKAIQATNFKSFGLSEQRTNAHTLLGYSIFTTNGAAWAHSRELLRPQFVRAQVFNLARTFKPHVDELITALPRDRRSFNLEPFFFRLTMDTATEFLFGESTNSVATGTDGGFGEALTMAVDHTIRVARYGLLGKYLLPSRGSSAARDHVHRFVDNIVDRGLAKRAKERSDNPNVERRYCFLDALASETDDRLRIRSELLSVLMAGRSTTANLLTNVWFILSTRPDIWTKVQEEVATLGGTEPTIEQLKELKLAFDDTILPVGGGGDGRSPLFVAKGTTVIWSVYALHRRKDIFGDDADEFKPERWFDDAATGRKGLRGGWAYLPFNGGARVCLGQQFALTETAYTTIRLCQAFDRIEPRGPQREWRENIAKGTCLNLDGAQVSLHPRAV</sequence>
<accession>A0A4U0TN11</accession>
<evidence type="ECO:0000256" key="8">
    <source>
        <dbReference type="PIRSR" id="PIRSR602402-1"/>
    </source>
</evidence>
<keyword evidence="10" id="KW-0812">Transmembrane</keyword>
<dbReference type="PROSITE" id="PS00086">
    <property type="entry name" value="CYTOCHROME_P450"/>
    <property type="match status" value="1"/>
</dbReference>
<dbReference type="GO" id="GO:0016712">
    <property type="term" value="F:oxidoreductase activity, acting on paired donors, with incorporation or reduction of molecular oxygen, reduced flavin or flavoprotein as one donor, and incorporation of one atom of oxygen"/>
    <property type="evidence" value="ECO:0007669"/>
    <property type="project" value="InterPro"/>
</dbReference>
<dbReference type="InterPro" id="IPR002974">
    <property type="entry name" value="Cyt_P450_E_CYP52_ascomycetes"/>
</dbReference>
<evidence type="ECO:0000256" key="6">
    <source>
        <dbReference type="ARBA" id="ARBA00023004"/>
    </source>
</evidence>
<dbReference type="InterPro" id="IPR047146">
    <property type="entry name" value="Cyt_P450_E_CYP52_fungi"/>
</dbReference>
<dbReference type="InterPro" id="IPR001128">
    <property type="entry name" value="Cyt_P450"/>
</dbReference>
<dbReference type="PRINTS" id="PR00464">
    <property type="entry name" value="EP450II"/>
</dbReference>
<comment type="similarity">
    <text evidence="2 9">Belongs to the cytochrome P450 family.</text>
</comment>
<evidence type="ECO:0000256" key="1">
    <source>
        <dbReference type="ARBA" id="ARBA00001971"/>
    </source>
</evidence>
<evidence type="ECO:0000256" key="2">
    <source>
        <dbReference type="ARBA" id="ARBA00010617"/>
    </source>
</evidence>
<dbReference type="Pfam" id="PF00067">
    <property type="entry name" value="p450"/>
    <property type="match status" value="2"/>
</dbReference>
<reference evidence="11 12" key="1">
    <citation type="submission" date="2017-03" db="EMBL/GenBank/DDBJ databases">
        <title>Genomes of endolithic fungi from Antarctica.</title>
        <authorList>
            <person name="Coleine C."/>
            <person name="Masonjones S."/>
            <person name="Stajich J.E."/>
        </authorList>
    </citation>
    <scope>NUCLEOTIDE SEQUENCE [LARGE SCALE GENOMIC DNA]</scope>
    <source>
        <strain evidence="11 12">CCFEE 6315</strain>
    </source>
</reference>
<dbReference type="InterPro" id="IPR036396">
    <property type="entry name" value="Cyt_P450_sf"/>
</dbReference>
<evidence type="ECO:0000256" key="9">
    <source>
        <dbReference type="RuleBase" id="RU000461"/>
    </source>
</evidence>
<dbReference type="PANTHER" id="PTHR24287">
    <property type="entry name" value="P450, PUTATIVE (EUROFUNG)-RELATED"/>
    <property type="match status" value="1"/>
</dbReference>
<name>A0A4U0TN11_9PEZI</name>
<keyword evidence="4 8" id="KW-0479">Metal-binding</keyword>
<dbReference type="GO" id="GO:0005506">
    <property type="term" value="F:iron ion binding"/>
    <property type="evidence" value="ECO:0007669"/>
    <property type="project" value="InterPro"/>
</dbReference>
<evidence type="ECO:0000313" key="12">
    <source>
        <dbReference type="Proteomes" id="UP000308549"/>
    </source>
</evidence>
<evidence type="ECO:0000256" key="4">
    <source>
        <dbReference type="ARBA" id="ARBA00022723"/>
    </source>
</evidence>
<evidence type="ECO:0000313" key="11">
    <source>
        <dbReference type="EMBL" id="TKA23381.1"/>
    </source>
</evidence>
<dbReference type="Proteomes" id="UP000308549">
    <property type="component" value="Unassembled WGS sequence"/>
</dbReference>
<evidence type="ECO:0000256" key="5">
    <source>
        <dbReference type="ARBA" id="ARBA00023002"/>
    </source>
</evidence>